<keyword evidence="1" id="KW-0175">Coiled coil</keyword>
<dbReference type="AlphaFoldDB" id="A0A1T4QP81"/>
<evidence type="ECO:0000313" key="3">
    <source>
        <dbReference type="Proteomes" id="UP000190367"/>
    </source>
</evidence>
<proteinExistence type="predicted"/>
<evidence type="ECO:0000256" key="1">
    <source>
        <dbReference type="SAM" id="Coils"/>
    </source>
</evidence>
<dbReference type="STRING" id="634771.SAMN04488128_102467"/>
<evidence type="ECO:0008006" key="4">
    <source>
        <dbReference type="Google" id="ProtNLM"/>
    </source>
</evidence>
<keyword evidence="3" id="KW-1185">Reference proteome</keyword>
<name>A0A1T4QP81_9BACT</name>
<reference evidence="3" key="1">
    <citation type="submission" date="2017-02" db="EMBL/GenBank/DDBJ databases">
        <authorList>
            <person name="Varghese N."/>
            <person name="Submissions S."/>
        </authorList>
    </citation>
    <scope>NUCLEOTIDE SEQUENCE [LARGE SCALE GENOMIC DNA]</scope>
    <source>
        <strain evidence="3">DSM 22224</strain>
    </source>
</reference>
<accession>A0A1T4QP81</accession>
<protein>
    <recommendedName>
        <fullName evidence="4">Cell division protein ZapB</fullName>
    </recommendedName>
</protein>
<evidence type="ECO:0000313" key="2">
    <source>
        <dbReference type="EMBL" id="SKA05058.1"/>
    </source>
</evidence>
<dbReference type="RefSeq" id="WP_078669017.1">
    <property type="nucleotide sequence ID" value="NZ_FUWZ01000002.1"/>
</dbReference>
<dbReference type="OrthoDB" id="1467932at2"/>
<sequence>MVLEQYIQRVEEKLQLLVKRLHQVQSENTLLKDEINQQQQTLQQQQLAIQAMEDKLHLSRIAATAHGGATATEDAAFKKEIRNKINEYIKEIDRCIALLNG</sequence>
<feature type="coiled-coil region" evidence="1">
    <location>
        <begin position="7"/>
        <end position="98"/>
    </location>
</feature>
<organism evidence="2 3">
    <name type="scientific">Chitinophaga eiseniae</name>
    <dbReference type="NCBI Taxonomy" id="634771"/>
    <lineage>
        <taxon>Bacteria</taxon>
        <taxon>Pseudomonadati</taxon>
        <taxon>Bacteroidota</taxon>
        <taxon>Chitinophagia</taxon>
        <taxon>Chitinophagales</taxon>
        <taxon>Chitinophagaceae</taxon>
        <taxon>Chitinophaga</taxon>
    </lineage>
</organism>
<dbReference type="EMBL" id="FUWZ01000002">
    <property type="protein sequence ID" value="SKA05058.1"/>
    <property type="molecule type" value="Genomic_DNA"/>
</dbReference>
<dbReference type="Proteomes" id="UP000190367">
    <property type="component" value="Unassembled WGS sequence"/>
</dbReference>
<gene>
    <name evidence="2" type="ORF">SAMN04488128_102467</name>
</gene>